<dbReference type="SUPFAM" id="SSF55347">
    <property type="entry name" value="Glyceraldehyde-3-phosphate dehydrogenase-like, C-terminal domain"/>
    <property type="match status" value="1"/>
</dbReference>
<evidence type="ECO:0000256" key="2">
    <source>
        <dbReference type="ARBA" id="ARBA00023002"/>
    </source>
</evidence>
<dbReference type="KEGG" id="rte:GSU10_08820"/>
<sequence length="340" mass="35680">MIRVGIVGFGLAGSVFHGPFLAADPAFEVVAVATRDPDRAASAASAHSAAQIVPDLEAVLAEQPDLVVLATPPSVHREQAEAALAAGAAVVIDKPFAPSTADADAIIAASEASGAPVFVFQNRRWDSDLLTLRRLLAEGALGEVFRFESTFERWSTPKTGRWQNRIGTHEGGGILFDLGSHLVDQALMLFGPASVTAAETRVVHPGGASEDDAFVSLLHGGGVRSHLTMSRVARATGPRLRVLGSRGAFSIDGLDPQEAALRSGRSRPEEPGFGEVPAGAWGVLTDDSGSRRVPSERGRYAAFLEQVAQTLRTGAPAPVDVREAREVVAVIERAHALAAR</sequence>
<feature type="region of interest" description="Disordered" evidence="4">
    <location>
        <begin position="263"/>
        <end position="293"/>
    </location>
</feature>
<dbReference type="PANTHER" id="PTHR43708">
    <property type="entry name" value="CONSERVED EXPRESSED OXIDOREDUCTASE (EUROFUNG)"/>
    <property type="match status" value="1"/>
</dbReference>
<dbReference type="Pfam" id="PF22725">
    <property type="entry name" value="GFO_IDH_MocA_C3"/>
    <property type="match status" value="1"/>
</dbReference>
<dbReference type="InterPro" id="IPR055170">
    <property type="entry name" value="GFO_IDH_MocA-like_dom"/>
</dbReference>
<evidence type="ECO:0000256" key="3">
    <source>
        <dbReference type="ARBA" id="ARBA00023027"/>
    </source>
</evidence>
<dbReference type="Pfam" id="PF01408">
    <property type="entry name" value="GFO_IDH_MocA"/>
    <property type="match status" value="1"/>
</dbReference>
<dbReference type="PANTHER" id="PTHR43708:SF5">
    <property type="entry name" value="CONSERVED EXPRESSED OXIDOREDUCTASE (EUROFUNG)-RELATED"/>
    <property type="match status" value="1"/>
</dbReference>
<keyword evidence="3" id="KW-0520">NAD</keyword>
<evidence type="ECO:0000256" key="1">
    <source>
        <dbReference type="ARBA" id="ARBA00010928"/>
    </source>
</evidence>
<dbReference type="InterPro" id="IPR036291">
    <property type="entry name" value="NAD(P)-bd_dom_sf"/>
</dbReference>
<evidence type="ECO:0000259" key="5">
    <source>
        <dbReference type="Pfam" id="PF01408"/>
    </source>
</evidence>
<comment type="similarity">
    <text evidence="1">Belongs to the Gfo/Idh/MocA family.</text>
</comment>
<keyword evidence="2" id="KW-0560">Oxidoreductase</keyword>
<dbReference type="InterPro" id="IPR051317">
    <property type="entry name" value="Gfo/Idh/MocA_oxidoreduct"/>
</dbReference>
<dbReference type="Proteomes" id="UP000465031">
    <property type="component" value="Chromosome"/>
</dbReference>
<dbReference type="Gene3D" id="3.40.50.720">
    <property type="entry name" value="NAD(P)-binding Rossmann-like Domain"/>
    <property type="match status" value="1"/>
</dbReference>
<gene>
    <name evidence="7" type="ORF">GSU10_08820</name>
</gene>
<dbReference type="RefSeq" id="WP_132504191.1">
    <property type="nucleotide sequence ID" value="NZ_CP047186.1"/>
</dbReference>
<evidence type="ECO:0000313" key="7">
    <source>
        <dbReference type="EMBL" id="QHC55721.1"/>
    </source>
</evidence>
<proteinExistence type="inferred from homology"/>
<name>A0AAE6RKK6_9MICO</name>
<dbReference type="InterPro" id="IPR000683">
    <property type="entry name" value="Gfo/Idh/MocA-like_OxRdtase_N"/>
</dbReference>
<dbReference type="AlphaFoldDB" id="A0AAE6RKK6"/>
<evidence type="ECO:0000313" key="8">
    <source>
        <dbReference type="Proteomes" id="UP000465031"/>
    </source>
</evidence>
<reference evidence="8" key="1">
    <citation type="submission" date="2019-12" db="EMBL/GenBank/DDBJ databases">
        <title>Complete and draft genome sequences of new strains and members of some known species of the genus Rathayibacter isolated from plants.</title>
        <authorList>
            <person name="Tarlachkov S.V."/>
            <person name="Starodumova I.P."/>
            <person name="Dorofeeva L.V."/>
            <person name="Prisyazhnaya N.V."/>
            <person name="Leyn S."/>
            <person name="Zlamal J."/>
            <person name="Elan M."/>
            <person name="Osterman A.L."/>
            <person name="Nadler S."/>
            <person name="Subbotin S.A."/>
            <person name="Evtushenko L.I."/>
        </authorList>
    </citation>
    <scope>NUCLEOTIDE SEQUENCE [LARGE SCALE GENOMIC DNA]</scope>
    <source>
        <strain evidence="8">VKM Ac-2761</strain>
    </source>
</reference>
<evidence type="ECO:0000259" key="6">
    <source>
        <dbReference type="Pfam" id="PF22725"/>
    </source>
</evidence>
<dbReference type="GO" id="GO:0000166">
    <property type="term" value="F:nucleotide binding"/>
    <property type="evidence" value="ECO:0007669"/>
    <property type="project" value="InterPro"/>
</dbReference>
<feature type="domain" description="GFO/IDH/MocA-like oxidoreductase" evidence="6">
    <location>
        <begin position="130"/>
        <end position="249"/>
    </location>
</feature>
<dbReference type="EMBL" id="CP047186">
    <property type="protein sequence ID" value="QHC55721.1"/>
    <property type="molecule type" value="Genomic_DNA"/>
</dbReference>
<accession>A0AAE6RKK6</accession>
<evidence type="ECO:0000256" key="4">
    <source>
        <dbReference type="SAM" id="MobiDB-lite"/>
    </source>
</evidence>
<organism evidence="7 8">
    <name type="scientific">Rathayibacter tanaceti</name>
    <dbReference type="NCBI Taxonomy" id="1671680"/>
    <lineage>
        <taxon>Bacteria</taxon>
        <taxon>Bacillati</taxon>
        <taxon>Actinomycetota</taxon>
        <taxon>Actinomycetes</taxon>
        <taxon>Micrococcales</taxon>
        <taxon>Microbacteriaceae</taxon>
        <taxon>Rathayibacter</taxon>
    </lineage>
</organism>
<dbReference type="SUPFAM" id="SSF51735">
    <property type="entry name" value="NAD(P)-binding Rossmann-fold domains"/>
    <property type="match status" value="1"/>
</dbReference>
<feature type="domain" description="Gfo/Idh/MocA-like oxidoreductase N-terminal" evidence="5">
    <location>
        <begin position="2"/>
        <end position="119"/>
    </location>
</feature>
<dbReference type="Gene3D" id="3.30.360.10">
    <property type="entry name" value="Dihydrodipicolinate Reductase, domain 2"/>
    <property type="match status" value="1"/>
</dbReference>
<dbReference type="GO" id="GO:0016491">
    <property type="term" value="F:oxidoreductase activity"/>
    <property type="evidence" value="ECO:0007669"/>
    <property type="project" value="UniProtKB-KW"/>
</dbReference>
<protein>
    <submittedName>
        <fullName evidence="7">Gfo/Idh/MocA family oxidoreductase</fullName>
    </submittedName>
</protein>